<accession>A0A9W9I8I0</accession>
<evidence type="ECO:0000256" key="2">
    <source>
        <dbReference type="ARBA" id="ARBA00022679"/>
    </source>
</evidence>
<keyword evidence="8" id="KW-1185">Reference proteome</keyword>
<keyword evidence="4" id="KW-0418">Kinase</keyword>
<dbReference type="Pfam" id="PF00069">
    <property type="entry name" value="Pkinase"/>
    <property type="match status" value="1"/>
</dbReference>
<keyword evidence="5" id="KW-0067">ATP-binding</keyword>
<dbReference type="AlphaFoldDB" id="A0A9W9I8I0"/>
<comment type="caution">
    <text evidence="7">The sequence shown here is derived from an EMBL/GenBank/DDBJ whole genome shotgun (WGS) entry which is preliminary data.</text>
</comment>
<dbReference type="GO" id="GO:0004674">
    <property type="term" value="F:protein serine/threonine kinase activity"/>
    <property type="evidence" value="ECO:0007669"/>
    <property type="project" value="UniProtKB-KW"/>
</dbReference>
<dbReference type="GeneID" id="81425410"/>
<keyword evidence="1" id="KW-0723">Serine/threonine-protein kinase</keyword>
<dbReference type="OrthoDB" id="5979581at2759"/>
<dbReference type="GO" id="GO:0005524">
    <property type="term" value="F:ATP binding"/>
    <property type="evidence" value="ECO:0007669"/>
    <property type="project" value="UniProtKB-KW"/>
</dbReference>
<proteinExistence type="predicted"/>
<name>A0A9W9I8I0_9EURO</name>
<dbReference type="SUPFAM" id="SSF56112">
    <property type="entry name" value="Protein kinase-like (PK-like)"/>
    <property type="match status" value="1"/>
</dbReference>
<dbReference type="GO" id="GO:0043484">
    <property type="term" value="P:regulation of RNA splicing"/>
    <property type="evidence" value="ECO:0007669"/>
    <property type="project" value="TreeGrafter"/>
</dbReference>
<evidence type="ECO:0000259" key="6">
    <source>
        <dbReference type="PROSITE" id="PS50011"/>
    </source>
</evidence>
<evidence type="ECO:0000256" key="4">
    <source>
        <dbReference type="ARBA" id="ARBA00022777"/>
    </source>
</evidence>
<protein>
    <recommendedName>
        <fullName evidence="6">Protein kinase domain-containing protein</fullName>
    </recommendedName>
</protein>
<dbReference type="PANTHER" id="PTHR45646">
    <property type="entry name" value="SERINE/THREONINE-PROTEIN KINASE DOA-RELATED"/>
    <property type="match status" value="1"/>
</dbReference>
<evidence type="ECO:0000256" key="5">
    <source>
        <dbReference type="ARBA" id="ARBA00022840"/>
    </source>
</evidence>
<dbReference type="SMART" id="SM00220">
    <property type="entry name" value="S_TKc"/>
    <property type="match status" value="1"/>
</dbReference>
<dbReference type="PROSITE" id="PS50011">
    <property type="entry name" value="PROTEIN_KINASE_DOM"/>
    <property type="match status" value="1"/>
</dbReference>
<evidence type="ECO:0000313" key="7">
    <source>
        <dbReference type="EMBL" id="KAJ5168515.1"/>
    </source>
</evidence>
<dbReference type="PANTHER" id="PTHR45646:SF11">
    <property type="entry name" value="SERINE_THREONINE-PROTEIN KINASE DOA"/>
    <property type="match status" value="1"/>
</dbReference>
<evidence type="ECO:0000256" key="1">
    <source>
        <dbReference type="ARBA" id="ARBA00022527"/>
    </source>
</evidence>
<sequence length="217" mass="24907">MPYIDDLTEEKFTEMLGNPEIGYVQRRDGKGLEPGMPGYIVKPTSYRTYSWNLAQAVKIIDFGESFLRTTIPETLHTPLSIRAPEVIFQDRIDYRVDLWSMGCMLFELFVGQPPFDTCLITPTILVGQMREMATDDLPERWQEIWDTMKAGDGITPESTGPNLQEWLEEVYFDGPLSPDLTREDIVRLGQIIGRLLHFEPSARASAKQVLDDPWFNE</sequence>
<dbReference type="InterPro" id="IPR051175">
    <property type="entry name" value="CLK_kinases"/>
</dbReference>
<reference evidence="7" key="1">
    <citation type="submission" date="2022-11" db="EMBL/GenBank/DDBJ databases">
        <authorList>
            <person name="Petersen C."/>
        </authorList>
    </citation>
    <scope>NUCLEOTIDE SEQUENCE</scope>
    <source>
        <strain evidence="7">IBT 26290</strain>
    </source>
</reference>
<keyword evidence="3" id="KW-0547">Nucleotide-binding</keyword>
<feature type="domain" description="Protein kinase" evidence="6">
    <location>
        <begin position="1"/>
        <end position="215"/>
    </location>
</feature>
<dbReference type="Gene3D" id="1.10.510.10">
    <property type="entry name" value="Transferase(Phosphotransferase) domain 1"/>
    <property type="match status" value="1"/>
</dbReference>
<reference evidence="7" key="2">
    <citation type="journal article" date="2023" name="IMA Fungus">
        <title>Comparative genomic study of the Penicillium genus elucidates a diverse pangenome and 15 lateral gene transfer events.</title>
        <authorList>
            <person name="Petersen C."/>
            <person name="Sorensen T."/>
            <person name="Nielsen M.R."/>
            <person name="Sondergaard T.E."/>
            <person name="Sorensen J.L."/>
            <person name="Fitzpatrick D.A."/>
            <person name="Frisvad J.C."/>
            <person name="Nielsen K.L."/>
        </authorList>
    </citation>
    <scope>NUCLEOTIDE SEQUENCE</scope>
    <source>
        <strain evidence="7">IBT 26290</strain>
    </source>
</reference>
<dbReference type="RefSeq" id="XP_056544976.1">
    <property type="nucleotide sequence ID" value="XM_056686234.1"/>
</dbReference>
<organism evidence="7 8">
    <name type="scientific">Penicillium canariense</name>
    <dbReference type="NCBI Taxonomy" id="189055"/>
    <lineage>
        <taxon>Eukaryota</taxon>
        <taxon>Fungi</taxon>
        <taxon>Dikarya</taxon>
        <taxon>Ascomycota</taxon>
        <taxon>Pezizomycotina</taxon>
        <taxon>Eurotiomycetes</taxon>
        <taxon>Eurotiomycetidae</taxon>
        <taxon>Eurotiales</taxon>
        <taxon>Aspergillaceae</taxon>
        <taxon>Penicillium</taxon>
    </lineage>
</organism>
<evidence type="ECO:0000313" key="8">
    <source>
        <dbReference type="Proteomes" id="UP001149163"/>
    </source>
</evidence>
<evidence type="ECO:0000256" key="3">
    <source>
        <dbReference type="ARBA" id="ARBA00022741"/>
    </source>
</evidence>
<keyword evidence="2" id="KW-0808">Transferase</keyword>
<dbReference type="GO" id="GO:0005634">
    <property type="term" value="C:nucleus"/>
    <property type="evidence" value="ECO:0007669"/>
    <property type="project" value="TreeGrafter"/>
</dbReference>
<dbReference type="EMBL" id="JAPQKN010000002">
    <property type="protein sequence ID" value="KAJ5168515.1"/>
    <property type="molecule type" value="Genomic_DNA"/>
</dbReference>
<dbReference type="Proteomes" id="UP001149163">
    <property type="component" value="Unassembled WGS sequence"/>
</dbReference>
<gene>
    <name evidence="7" type="ORF">N7482_004109</name>
</gene>
<dbReference type="InterPro" id="IPR011009">
    <property type="entry name" value="Kinase-like_dom_sf"/>
</dbReference>
<dbReference type="InterPro" id="IPR000719">
    <property type="entry name" value="Prot_kinase_dom"/>
</dbReference>